<dbReference type="InterPro" id="IPR004358">
    <property type="entry name" value="Sig_transdc_His_kin-like_C"/>
</dbReference>
<dbReference type="InterPro" id="IPR000700">
    <property type="entry name" value="PAS-assoc_C"/>
</dbReference>
<feature type="domain" description="Histidine kinase" evidence="7">
    <location>
        <begin position="491"/>
        <end position="698"/>
    </location>
</feature>
<organism evidence="10">
    <name type="scientific">Pontimicrobium sp. SW4</name>
    <dbReference type="NCBI Taxonomy" id="3153519"/>
    <lineage>
        <taxon>Bacteria</taxon>
        <taxon>Pseudomonadati</taxon>
        <taxon>Bacteroidota</taxon>
        <taxon>Flavobacteriia</taxon>
        <taxon>Flavobacteriales</taxon>
        <taxon>Flavobacteriaceae</taxon>
        <taxon>Pontimicrobium</taxon>
    </lineage>
</organism>
<dbReference type="PRINTS" id="PR00344">
    <property type="entry name" value="BCTRLSENSOR"/>
</dbReference>
<dbReference type="InterPro" id="IPR003018">
    <property type="entry name" value="GAF"/>
</dbReference>
<keyword evidence="3" id="KW-0597">Phosphoprotein</keyword>
<gene>
    <name evidence="10" type="ORF">ABGB03_00820</name>
</gene>
<dbReference type="Gene3D" id="3.30.450.40">
    <property type="match status" value="1"/>
</dbReference>
<evidence type="ECO:0000256" key="4">
    <source>
        <dbReference type="ARBA" id="ARBA00022679"/>
    </source>
</evidence>
<dbReference type="PROSITE" id="PS50109">
    <property type="entry name" value="HIS_KIN"/>
    <property type="match status" value="1"/>
</dbReference>
<proteinExistence type="predicted"/>
<dbReference type="InterPro" id="IPR003661">
    <property type="entry name" value="HisK_dim/P_dom"/>
</dbReference>
<evidence type="ECO:0000256" key="2">
    <source>
        <dbReference type="ARBA" id="ARBA00012438"/>
    </source>
</evidence>
<keyword evidence="6" id="KW-0175">Coiled coil</keyword>
<evidence type="ECO:0000259" key="7">
    <source>
        <dbReference type="PROSITE" id="PS50109"/>
    </source>
</evidence>
<dbReference type="SMART" id="SM00086">
    <property type="entry name" value="PAC"/>
    <property type="match status" value="2"/>
</dbReference>
<dbReference type="PANTHER" id="PTHR43304">
    <property type="entry name" value="PHYTOCHROME-LIKE PROTEIN CPH1"/>
    <property type="match status" value="1"/>
</dbReference>
<dbReference type="InterPro" id="IPR029016">
    <property type="entry name" value="GAF-like_dom_sf"/>
</dbReference>
<evidence type="ECO:0000256" key="6">
    <source>
        <dbReference type="SAM" id="Coils"/>
    </source>
</evidence>
<accession>A0AAU7BTK6</accession>
<dbReference type="Pfam" id="PF13185">
    <property type="entry name" value="GAF_2"/>
    <property type="match status" value="1"/>
</dbReference>
<comment type="catalytic activity">
    <reaction evidence="1">
        <text>ATP + protein L-histidine = ADP + protein N-phospho-L-histidine.</text>
        <dbReference type="EC" id="2.7.13.3"/>
    </reaction>
</comment>
<dbReference type="CDD" id="cd00130">
    <property type="entry name" value="PAS"/>
    <property type="match status" value="2"/>
</dbReference>
<feature type="domain" description="PAC" evidence="9">
    <location>
        <begin position="127"/>
        <end position="179"/>
    </location>
</feature>
<reference evidence="10" key="1">
    <citation type="submission" date="2024-05" db="EMBL/GenBank/DDBJ databases">
        <title>Pontimicrobium maritimus sp. nov., isolated form sea water.</title>
        <authorList>
            <person name="Muhammad N."/>
            <person name="Vuong T.Q."/>
            <person name="Han H.L."/>
            <person name="Kim S.-G."/>
        </authorList>
    </citation>
    <scope>NUCLEOTIDE SEQUENCE</scope>
    <source>
        <strain evidence="10">SW4</strain>
    </source>
</reference>
<dbReference type="InterPro" id="IPR001610">
    <property type="entry name" value="PAC"/>
</dbReference>
<feature type="domain" description="PAS" evidence="8">
    <location>
        <begin position="55"/>
        <end position="93"/>
    </location>
</feature>
<dbReference type="SUPFAM" id="SSF55785">
    <property type="entry name" value="PYP-like sensor domain (PAS domain)"/>
    <property type="match status" value="2"/>
</dbReference>
<feature type="coiled-coil region" evidence="6">
    <location>
        <begin position="464"/>
        <end position="491"/>
    </location>
</feature>
<dbReference type="Gene3D" id="3.30.565.10">
    <property type="entry name" value="Histidine kinase-like ATPase, C-terminal domain"/>
    <property type="match status" value="1"/>
</dbReference>
<dbReference type="InterPro" id="IPR000014">
    <property type="entry name" value="PAS"/>
</dbReference>
<dbReference type="RefSeq" id="WP_347924021.1">
    <property type="nucleotide sequence ID" value="NZ_CP157199.1"/>
</dbReference>
<evidence type="ECO:0000256" key="1">
    <source>
        <dbReference type="ARBA" id="ARBA00000085"/>
    </source>
</evidence>
<dbReference type="InterPro" id="IPR003594">
    <property type="entry name" value="HATPase_dom"/>
</dbReference>
<dbReference type="Gene3D" id="3.30.450.20">
    <property type="entry name" value="PAS domain"/>
    <property type="match status" value="2"/>
</dbReference>
<dbReference type="SUPFAM" id="SSF47384">
    <property type="entry name" value="Homodimeric domain of signal transducing histidine kinase"/>
    <property type="match status" value="1"/>
</dbReference>
<sequence>MSQTQIDILKRALNREKAARKQAESILEDKSLKLFSTAEKLKEVNEKLELLLEEKTSQLQGVFENINDAYLIMDLEGNVLKMNDVAIELFGYNLSIEKLNVVDLIYRADANYAFASFKELRKKGIFTDYTARVITKNNTVRWVHINASIIYDKGKKPIAAQGVIRDITEAKLTAEFIEEQKKELNVIVENSSLGIVLTKRGKIIRTNEAIQKLLGYTEQELSKLTIKDISLKEDFSESKDYLIKMDSGEIDNFVITKRYKKKDGSVLWAKVNVNAVRDNSENIKYQVALIEDITSERENTLIIDMINDVAKAILGKMDIYEIAWEITNNIAEYLNSEDCVIYLIDREKNTLEQIAAYGEKVDNNNQIINKITLPIGKGIVGTVAKTGKAEIIKNTTIDKRYIEDGAKRFSEITVPIISDGHVIGLIDSEHTEKNYYTEEHLYALESIANLVAMQLKSAINLRERQRAESKNKELLDQLAKSNDELQEYAHIVSHDLKSPLRSIDALVNWIKEDNKGMLDDASIENFELIETTLEKMEHLISDILLYSSIGSDSVKEQEVDLNQLVLDVTQVLFIPEHITVKVLNILPVVYGDKVKFQQLFQNLISNAIKFINKEKGLVEIDVSNKKTYYQFSIKDNGLGIEKKYHDKIFKIFHSLNDNKESTGIGLSIVKKIIDYYKGEIWIESCLGQGTTFYFTIKK</sequence>
<dbReference type="PROSITE" id="PS50113">
    <property type="entry name" value="PAC"/>
    <property type="match status" value="2"/>
</dbReference>
<evidence type="ECO:0000259" key="8">
    <source>
        <dbReference type="PROSITE" id="PS50112"/>
    </source>
</evidence>
<dbReference type="CDD" id="cd00082">
    <property type="entry name" value="HisKA"/>
    <property type="match status" value="1"/>
</dbReference>
<dbReference type="EC" id="2.7.13.3" evidence="2"/>
<feature type="domain" description="PAS" evidence="8">
    <location>
        <begin position="180"/>
        <end position="221"/>
    </location>
</feature>
<dbReference type="InterPro" id="IPR036097">
    <property type="entry name" value="HisK_dim/P_sf"/>
</dbReference>
<dbReference type="Pfam" id="PF02518">
    <property type="entry name" value="HATPase_c"/>
    <property type="match status" value="1"/>
</dbReference>
<dbReference type="InterPro" id="IPR005467">
    <property type="entry name" value="His_kinase_dom"/>
</dbReference>
<dbReference type="NCBIfam" id="TIGR00229">
    <property type="entry name" value="sensory_box"/>
    <property type="match status" value="2"/>
</dbReference>
<dbReference type="InterPro" id="IPR052162">
    <property type="entry name" value="Sensor_kinase/Photoreceptor"/>
</dbReference>
<dbReference type="EMBL" id="CP157199">
    <property type="protein sequence ID" value="XBG61463.1"/>
    <property type="molecule type" value="Genomic_DNA"/>
</dbReference>
<keyword evidence="4" id="KW-0808">Transferase</keyword>
<dbReference type="SMART" id="SM00388">
    <property type="entry name" value="HisKA"/>
    <property type="match status" value="1"/>
</dbReference>
<dbReference type="SUPFAM" id="SSF55781">
    <property type="entry name" value="GAF domain-like"/>
    <property type="match status" value="1"/>
</dbReference>
<protein>
    <recommendedName>
        <fullName evidence="2">histidine kinase</fullName>
        <ecNumber evidence="2">2.7.13.3</ecNumber>
    </recommendedName>
</protein>
<dbReference type="InterPro" id="IPR035965">
    <property type="entry name" value="PAS-like_dom_sf"/>
</dbReference>
<dbReference type="Pfam" id="PF00512">
    <property type="entry name" value="HisKA"/>
    <property type="match status" value="1"/>
</dbReference>
<name>A0AAU7BTK6_9FLAO</name>
<evidence type="ECO:0000313" key="10">
    <source>
        <dbReference type="EMBL" id="XBG61463.1"/>
    </source>
</evidence>
<evidence type="ECO:0000256" key="3">
    <source>
        <dbReference type="ARBA" id="ARBA00022553"/>
    </source>
</evidence>
<dbReference type="SMART" id="SM00387">
    <property type="entry name" value="HATPase_c"/>
    <property type="match status" value="1"/>
</dbReference>
<feature type="domain" description="PAC" evidence="9">
    <location>
        <begin position="253"/>
        <end position="305"/>
    </location>
</feature>
<dbReference type="SMART" id="SM00091">
    <property type="entry name" value="PAS"/>
    <property type="match status" value="2"/>
</dbReference>
<dbReference type="PROSITE" id="PS50112">
    <property type="entry name" value="PAS"/>
    <property type="match status" value="2"/>
</dbReference>
<evidence type="ECO:0000259" key="9">
    <source>
        <dbReference type="PROSITE" id="PS50113"/>
    </source>
</evidence>
<evidence type="ECO:0000256" key="5">
    <source>
        <dbReference type="ARBA" id="ARBA00022777"/>
    </source>
</evidence>
<keyword evidence="5" id="KW-0418">Kinase</keyword>
<dbReference type="Gene3D" id="1.10.287.130">
    <property type="match status" value="1"/>
</dbReference>
<dbReference type="Pfam" id="PF13426">
    <property type="entry name" value="PAS_9"/>
    <property type="match status" value="2"/>
</dbReference>
<dbReference type="PANTHER" id="PTHR43304:SF1">
    <property type="entry name" value="PAC DOMAIN-CONTAINING PROTEIN"/>
    <property type="match status" value="1"/>
</dbReference>
<dbReference type="GO" id="GO:0000155">
    <property type="term" value="F:phosphorelay sensor kinase activity"/>
    <property type="evidence" value="ECO:0007669"/>
    <property type="project" value="InterPro"/>
</dbReference>
<dbReference type="InterPro" id="IPR036890">
    <property type="entry name" value="HATPase_C_sf"/>
</dbReference>
<feature type="coiled-coil region" evidence="6">
    <location>
        <begin position="6"/>
        <end position="58"/>
    </location>
</feature>
<dbReference type="AlphaFoldDB" id="A0AAU7BTK6"/>
<dbReference type="SMART" id="SM00065">
    <property type="entry name" value="GAF"/>
    <property type="match status" value="1"/>
</dbReference>
<dbReference type="SUPFAM" id="SSF55874">
    <property type="entry name" value="ATPase domain of HSP90 chaperone/DNA topoisomerase II/histidine kinase"/>
    <property type="match status" value="1"/>
</dbReference>